<comment type="caution">
    <text evidence="1">The sequence shown here is derived from an EMBL/GenBank/DDBJ whole genome shotgun (WGS) entry which is preliminary data.</text>
</comment>
<feature type="non-terminal residue" evidence="1">
    <location>
        <position position="1"/>
    </location>
</feature>
<proteinExistence type="predicted"/>
<organism evidence="1 2">
    <name type="scientific">Mycena rosella</name>
    <name type="common">Pink bonnet</name>
    <name type="synonym">Agaricus rosellus</name>
    <dbReference type="NCBI Taxonomy" id="1033263"/>
    <lineage>
        <taxon>Eukaryota</taxon>
        <taxon>Fungi</taxon>
        <taxon>Dikarya</taxon>
        <taxon>Basidiomycota</taxon>
        <taxon>Agaricomycotina</taxon>
        <taxon>Agaricomycetes</taxon>
        <taxon>Agaricomycetidae</taxon>
        <taxon>Agaricales</taxon>
        <taxon>Marasmiineae</taxon>
        <taxon>Mycenaceae</taxon>
        <taxon>Mycena</taxon>
    </lineage>
</organism>
<accession>A0AAD7DEP3</accession>
<protein>
    <submittedName>
        <fullName evidence="1">Uncharacterized protein</fullName>
    </submittedName>
</protein>
<dbReference type="AlphaFoldDB" id="A0AAD7DEP3"/>
<name>A0AAD7DEP3_MYCRO</name>
<dbReference type="PANTHER" id="PTHR35871">
    <property type="entry name" value="EXPRESSED PROTEIN"/>
    <property type="match status" value="1"/>
</dbReference>
<keyword evidence="2" id="KW-1185">Reference proteome</keyword>
<dbReference type="Proteomes" id="UP001221757">
    <property type="component" value="Unassembled WGS sequence"/>
</dbReference>
<dbReference type="EMBL" id="JARKIE010000070">
    <property type="protein sequence ID" value="KAJ7689723.1"/>
    <property type="molecule type" value="Genomic_DNA"/>
</dbReference>
<reference evidence="1" key="1">
    <citation type="submission" date="2023-03" db="EMBL/GenBank/DDBJ databases">
        <title>Massive genome expansion in bonnet fungi (Mycena s.s.) driven by repeated elements and novel gene families across ecological guilds.</title>
        <authorList>
            <consortium name="Lawrence Berkeley National Laboratory"/>
            <person name="Harder C.B."/>
            <person name="Miyauchi S."/>
            <person name="Viragh M."/>
            <person name="Kuo A."/>
            <person name="Thoen E."/>
            <person name="Andreopoulos B."/>
            <person name="Lu D."/>
            <person name="Skrede I."/>
            <person name="Drula E."/>
            <person name="Henrissat B."/>
            <person name="Morin E."/>
            <person name="Kohler A."/>
            <person name="Barry K."/>
            <person name="LaButti K."/>
            <person name="Morin E."/>
            <person name="Salamov A."/>
            <person name="Lipzen A."/>
            <person name="Mereny Z."/>
            <person name="Hegedus B."/>
            <person name="Baldrian P."/>
            <person name="Stursova M."/>
            <person name="Weitz H."/>
            <person name="Taylor A."/>
            <person name="Grigoriev I.V."/>
            <person name="Nagy L.G."/>
            <person name="Martin F."/>
            <person name="Kauserud H."/>
        </authorList>
    </citation>
    <scope>NUCLEOTIDE SEQUENCE</scope>
    <source>
        <strain evidence="1">CBHHK067</strain>
    </source>
</reference>
<sequence length="276" mass="32171">EAKWSHLVQEEMPRGLKKYMEVELFPRIQLKAGRKGISLTTARRWLHKEGWVFEDQHALRKKGVGRGLHRSDIICSIIGHIPEAGQMIEYGKNCDGYWTGELFVNQVVNKIIPAFEARHGAGYQDLIMVDNSPLRKGHSAYSENALLATRMNTKPGGKQARMHSGWYLKDGRKVVQPMIFPPNHLTYPNQPKGLKYKYLRDNCDYMFDTIKENMPKALASVKLAIRCWEHRMVWWMDVYRIGMETSDAQLHVRRYSSTTYKSHRRVAERVARHFDQ</sequence>
<evidence type="ECO:0000313" key="1">
    <source>
        <dbReference type="EMBL" id="KAJ7689723.1"/>
    </source>
</evidence>
<evidence type="ECO:0000313" key="2">
    <source>
        <dbReference type="Proteomes" id="UP001221757"/>
    </source>
</evidence>
<gene>
    <name evidence="1" type="ORF">B0H17DRAFT_937013</name>
</gene>
<dbReference type="PANTHER" id="PTHR35871:SF1">
    <property type="entry name" value="CXC1-LIKE CYSTEINE CLUSTER ASSOCIATED WITH KDZ TRANSPOSASES DOMAIN-CONTAINING PROTEIN"/>
    <property type="match status" value="1"/>
</dbReference>